<evidence type="ECO:0000313" key="1">
    <source>
        <dbReference type="EMBL" id="KAJ8867423.1"/>
    </source>
</evidence>
<organism evidence="1 2">
    <name type="scientific">Dryococelus australis</name>
    <dbReference type="NCBI Taxonomy" id="614101"/>
    <lineage>
        <taxon>Eukaryota</taxon>
        <taxon>Metazoa</taxon>
        <taxon>Ecdysozoa</taxon>
        <taxon>Arthropoda</taxon>
        <taxon>Hexapoda</taxon>
        <taxon>Insecta</taxon>
        <taxon>Pterygota</taxon>
        <taxon>Neoptera</taxon>
        <taxon>Polyneoptera</taxon>
        <taxon>Phasmatodea</taxon>
        <taxon>Verophasmatodea</taxon>
        <taxon>Anareolatae</taxon>
        <taxon>Phasmatidae</taxon>
        <taxon>Eurycanthinae</taxon>
        <taxon>Dryococelus</taxon>
    </lineage>
</organism>
<proteinExistence type="predicted"/>
<reference evidence="1 2" key="1">
    <citation type="submission" date="2023-02" db="EMBL/GenBank/DDBJ databases">
        <title>LHISI_Scaffold_Assembly.</title>
        <authorList>
            <person name="Stuart O.P."/>
            <person name="Cleave R."/>
            <person name="Magrath M.J.L."/>
            <person name="Mikheyev A.S."/>
        </authorList>
    </citation>
    <scope>NUCLEOTIDE SEQUENCE [LARGE SCALE GENOMIC DNA]</scope>
    <source>
        <strain evidence="1">Daus_M_001</strain>
        <tissue evidence="1">Leg muscle</tissue>
    </source>
</reference>
<evidence type="ECO:0000313" key="2">
    <source>
        <dbReference type="Proteomes" id="UP001159363"/>
    </source>
</evidence>
<sequence>MSLECCLQNRWFSGPEADIIEQTYELVCSSEDSKALLSSFSREEGLDRVWLHILKAHSFSAKSGLLKFAKEMLVLFHGNGTLQFSENSHSNLLTENLQEQSLIAHRQVYDDVHHCGDVEHIDITKSM</sequence>
<name>A0ABQ9G5E2_9NEOP</name>
<dbReference type="EMBL" id="JARBHB010000015">
    <property type="protein sequence ID" value="KAJ8867423.1"/>
    <property type="molecule type" value="Genomic_DNA"/>
</dbReference>
<dbReference type="Proteomes" id="UP001159363">
    <property type="component" value="Chromosome 14"/>
</dbReference>
<accession>A0ABQ9G5E2</accession>
<keyword evidence="2" id="KW-1185">Reference proteome</keyword>
<gene>
    <name evidence="1" type="ORF">PR048_031224</name>
</gene>
<comment type="caution">
    <text evidence="1">The sequence shown here is derived from an EMBL/GenBank/DDBJ whole genome shotgun (WGS) entry which is preliminary data.</text>
</comment>
<protein>
    <submittedName>
        <fullName evidence="1">Uncharacterized protein</fullName>
    </submittedName>
</protein>